<reference evidence="2 3" key="1">
    <citation type="submission" date="2014-04" db="EMBL/GenBank/DDBJ databases">
        <authorList>
            <consortium name="DOE Joint Genome Institute"/>
            <person name="Kuo A."/>
            <person name="Girlanda M."/>
            <person name="Perotto S."/>
            <person name="Kohler A."/>
            <person name="Nagy L.G."/>
            <person name="Floudas D."/>
            <person name="Copeland A."/>
            <person name="Barry K.W."/>
            <person name="Cichocki N."/>
            <person name="Veneault-Fourrey C."/>
            <person name="LaButti K."/>
            <person name="Lindquist E.A."/>
            <person name="Lipzen A."/>
            <person name="Lundell T."/>
            <person name="Morin E."/>
            <person name="Murat C."/>
            <person name="Sun H."/>
            <person name="Tunlid A."/>
            <person name="Henrissat B."/>
            <person name="Grigoriev I.V."/>
            <person name="Hibbett D.S."/>
            <person name="Martin F."/>
            <person name="Nordberg H.P."/>
            <person name="Cantor M.N."/>
            <person name="Hua S.X."/>
        </authorList>
    </citation>
    <scope>NUCLEOTIDE SEQUENCE [LARGE SCALE GENOMIC DNA]</scope>
    <source>
        <strain evidence="2 3">MUT 4182</strain>
    </source>
</reference>
<dbReference type="OrthoDB" id="3173885at2759"/>
<keyword evidence="3" id="KW-1185">Reference proteome</keyword>
<feature type="region of interest" description="Disordered" evidence="1">
    <location>
        <begin position="503"/>
        <end position="526"/>
    </location>
</feature>
<proteinExistence type="predicted"/>
<feature type="non-terminal residue" evidence="2">
    <location>
        <position position="647"/>
    </location>
</feature>
<dbReference type="HOGENOM" id="CLU_024945_0_0_1"/>
<dbReference type="EMBL" id="KN823000">
    <property type="protein sequence ID" value="KIO27995.1"/>
    <property type="molecule type" value="Genomic_DNA"/>
</dbReference>
<dbReference type="Proteomes" id="UP000054248">
    <property type="component" value="Unassembled WGS sequence"/>
</dbReference>
<evidence type="ECO:0000256" key="1">
    <source>
        <dbReference type="SAM" id="MobiDB-lite"/>
    </source>
</evidence>
<evidence type="ECO:0000313" key="3">
    <source>
        <dbReference type="Proteomes" id="UP000054248"/>
    </source>
</evidence>
<accession>A0A0C3QBR4</accession>
<name>A0A0C3QBR4_9AGAM</name>
<evidence type="ECO:0008006" key="4">
    <source>
        <dbReference type="Google" id="ProtNLM"/>
    </source>
</evidence>
<feature type="region of interest" description="Disordered" evidence="1">
    <location>
        <begin position="42"/>
        <end position="63"/>
    </location>
</feature>
<dbReference type="AlphaFoldDB" id="A0A0C3QBR4"/>
<protein>
    <recommendedName>
        <fullName evidence="4">F-box domain-containing protein</fullName>
    </recommendedName>
</protein>
<gene>
    <name evidence="2" type="ORF">M407DRAFT_22763</name>
</gene>
<feature type="region of interest" description="Disordered" evidence="1">
    <location>
        <begin position="337"/>
        <end position="356"/>
    </location>
</feature>
<organism evidence="2 3">
    <name type="scientific">Tulasnella calospora MUT 4182</name>
    <dbReference type="NCBI Taxonomy" id="1051891"/>
    <lineage>
        <taxon>Eukaryota</taxon>
        <taxon>Fungi</taxon>
        <taxon>Dikarya</taxon>
        <taxon>Basidiomycota</taxon>
        <taxon>Agaricomycotina</taxon>
        <taxon>Agaricomycetes</taxon>
        <taxon>Cantharellales</taxon>
        <taxon>Tulasnellaceae</taxon>
        <taxon>Tulasnella</taxon>
    </lineage>
</organism>
<sequence length="647" mass="71936">MAYFCRKPRETPPPSVTPQTTWTITAPAVIFYDRFGLMDPGPLLQDSSKGGTEETPTSRKAEPEVDAAVQAVSILVNERLSLQASATHVQPSILALESLQDCINELQSGIMAKIVELKRFKNQNEVLLHTLPPEIFLEILSASIDWPNWNVERNHILAQVCKHWWRTITTVSWFWPEIDVAHGKETTAMILRKNQAGPLVVRCAADGGGHSDRVEFMKLAVQHATRWKSLIFKGRLTDELFTLLETPAPILSELFIYPYNGPDQRQFHLSEGVFMKHLDCDFCSLPWDSTRLSKLLSIQIRNLTRDLPSIPQLRNILEASPQLQWLLLASWSDDSQGTTPAADASKGKQVAEPSSPSPICLPSLETLVLQNVPRDINDYLLTHIYAPLCTCIIAGIRPASLHFLPPRLSLCLTHPSNTFAKLLSPAISAAPEMMMSYEEAKGTFRIYSSPEPEVSNEWIHWVKRKPGINFLFHTDKTPEVGSELRHALSGLNLERATTLHLIGDGANPSEASGPDDTGPSGETSSSFPVEALQALPQVTQLFSARNFRVGDVLKDLSKPLTDVSGSTNTGESWKLPQLSTLSLSRWRPASNAKGMLDEILHFGMLRKGDLDRNEDDWVGSWPKPLERLVVPPEVAEAFKEADSTFEG</sequence>
<reference evidence="3" key="2">
    <citation type="submission" date="2015-01" db="EMBL/GenBank/DDBJ databases">
        <title>Evolutionary Origins and Diversification of the Mycorrhizal Mutualists.</title>
        <authorList>
            <consortium name="DOE Joint Genome Institute"/>
            <consortium name="Mycorrhizal Genomics Consortium"/>
            <person name="Kohler A."/>
            <person name="Kuo A."/>
            <person name="Nagy L.G."/>
            <person name="Floudas D."/>
            <person name="Copeland A."/>
            <person name="Barry K.W."/>
            <person name="Cichocki N."/>
            <person name="Veneault-Fourrey C."/>
            <person name="LaButti K."/>
            <person name="Lindquist E.A."/>
            <person name="Lipzen A."/>
            <person name="Lundell T."/>
            <person name="Morin E."/>
            <person name="Murat C."/>
            <person name="Riley R."/>
            <person name="Ohm R."/>
            <person name="Sun H."/>
            <person name="Tunlid A."/>
            <person name="Henrissat B."/>
            <person name="Grigoriev I.V."/>
            <person name="Hibbett D.S."/>
            <person name="Martin F."/>
        </authorList>
    </citation>
    <scope>NUCLEOTIDE SEQUENCE [LARGE SCALE GENOMIC DNA]</scope>
    <source>
        <strain evidence="3">MUT 4182</strain>
    </source>
</reference>
<evidence type="ECO:0000313" key="2">
    <source>
        <dbReference type="EMBL" id="KIO27995.1"/>
    </source>
</evidence>